<evidence type="ECO:0000256" key="2">
    <source>
        <dbReference type="SAM" id="MobiDB-lite"/>
    </source>
</evidence>
<keyword evidence="1" id="KW-0328">Glycosyltransferase</keyword>
<sequence length="626" mass="70445">MEESYRWSSPDSCPNELTQSNSGASSSKDTLLQSGNATTDKHMGWTNEKHNTFLDCLEASFVKQLHRSMALRAGSVELNKSCSNSSEKLSAHVNKASEQLPFLHNGCWKKIKKTVRKPPVVYIAADFHDCLKYLCSDGHHHVLDRQTSCELHCKGKRTRDKGRSCGHETRPHSIHSKPAELQKTVCGLAEGSDQNFVDEDFNENLRCKKMKTASVETTDQEQIVPTRNMGVQELLVPCSRVMTKRGVVKILENSDSQTQGACNFVGAFLKEDGELEKVYLMKSDLFLKKISFLGKLDMAEKANLVNSWADSFYQFTTSSWSIYKRAVDETGSGQGFVQGSCEEWLDREDSVAYSRDFSEEPIFVQGIEQTLKSCPGGCKYKFGTDPNKKPDATFWPPEQNDTARVLRSMESTLYYPENNLTLARRQDVNVPWFGYLPVQIKLECSHLESCAIKKFHQNLKARSIPVVVGAPNIQDFAPPTSLLHIKELKDAESVAKTMKYLAENPIAYNESLRWKFEDPSDAFKALVDMAAVHSSCRLGRFEMDSIFLRSSNLSLQAFESAVLAKFKSVKHVPVWKEERPQVLRGGDELKLYKLYPVGLTQRQNCGQWCNSHSFCVSPLSTTLGSG</sequence>
<feature type="compositionally biased region" description="Polar residues" evidence="2">
    <location>
        <begin position="1"/>
        <end position="38"/>
    </location>
</feature>
<gene>
    <name evidence="4" type="ORF">K7X08_008873</name>
</gene>
<dbReference type="PANTHER" id="PTHR33676:SF14">
    <property type="match status" value="1"/>
</dbReference>
<feature type="domain" description="Fucosyltransferase C-terminal" evidence="3">
    <location>
        <begin position="442"/>
        <end position="519"/>
    </location>
</feature>
<evidence type="ECO:0000313" key="4">
    <source>
        <dbReference type="EMBL" id="KAJ8572362.1"/>
    </source>
</evidence>
<dbReference type="InterPro" id="IPR038577">
    <property type="entry name" value="GT10-like_C_sf"/>
</dbReference>
<keyword evidence="1" id="KW-0333">Golgi apparatus</keyword>
<keyword evidence="1" id="KW-0812">Transmembrane</keyword>
<dbReference type="OrthoDB" id="427096at2759"/>
<comment type="subcellular location">
    <subcellularLocation>
        <location evidence="1">Golgi apparatus</location>
        <location evidence="1">Golgi stack membrane</location>
        <topology evidence="1">Single-pass type II membrane protein</topology>
    </subcellularLocation>
</comment>
<comment type="caution">
    <text evidence="4">The sequence shown here is derived from an EMBL/GenBank/DDBJ whole genome shotgun (WGS) entry which is preliminary data.</text>
</comment>
<dbReference type="EC" id="2.4.1.-" evidence="1"/>
<keyword evidence="1" id="KW-0808">Transferase</keyword>
<dbReference type="GO" id="GO:0042752">
    <property type="term" value="P:regulation of circadian rhythm"/>
    <property type="evidence" value="ECO:0007669"/>
    <property type="project" value="InterPro"/>
</dbReference>
<evidence type="ECO:0000259" key="3">
    <source>
        <dbReference type="Pfam" id="PF00852"/>
    </source>
</evidence>
<dbReference type="AlphaFoldDB" id="A0A9Q1RT26"/>
<comment type="similarity">
    <text evidence="1">Belongs to the glycosyltransferase 10 family.</text>
</comment>
<dbReference type="PANTHER" id="PTHR33676">
    <property type="entry name" value="COLD REGULATED PROTEIN 27"/>
    <property type="match status" value="1"/>
</dbReference>
<evidence type="ECO:0000256" key="1">
    <source>
        <dbReference type="RuleBase" id="RU003832"/>
    </source>
</evidence>
<keyword evidence="1" id="KW-0472">Membrane</keyword>
<evidence type="ECO:0000313" key="5">
    <source>
        <dbReference type="Proteomes" id="UP001152561"/>
    </source>
</evidence>
<dbReference type="Proteomes" id="UP001152561">
    <property type="component" value="Unassembled WGS sequence"/>
</dbReference>
<dbReference type="SUPFAM" id="SSF53756">
    <property type="entry name" value="UDP-Glycosyltransferase/glycogen phosphorylase"/>
    <property type="match status" value="1"/>
</dbReference>
<dbReference type="Pfam" id="PF00852">
    <property type="entry name" value="Glyco_transf_10"/>
    <property type="match status" value="1"/>
</dbReference>
<dbReference type="InterPro" id="IPR055270">
    <property type="entry name" value="Glyco_tran_10_C"/>
</dbReference>
<dbReference type="Gene3D" id="3.40.50.11660">
    <property type="entry name" value="Glycosyl transferase family 10, C-terminal domain"/>
    <property type="match status" value="1"/>
</dbReference>
<feature type="region of interest" description="Disordered" evidence="2">
    <location>
        <begin position="1"/>
        <end position="44"/>
    </location>
</feature>
<dbReference type="GO" id="GO:0016757">
    <property type="term" value="F:glycosyltransferase activity"/>
    <property type="evidence" value="ECO:0007669"/>
    <property type="project" value="UniProtKB-UniRule"/>
</dbReference>
<dbReference type="EMBL" id="JAJAGQ010000001">
    <property type="protein sequence ID" value="KAJ8572362.1"/>
    <property type="molecule type" value="Genomic_DNA"/>
</dbReference>
<accession>A0A9Q1RT26</accession>
<dbReference type="GO" id="GO:0009409">
    <property type="term" value="P:response to cold"/>
    <property type="evidence" value="ECO:0007669"/>
    <property type="project" value="InterPro"/>
</dbReference>
<organism evidence="4 5">
    <name type="scientific">Anisodus acutangulus</name>
    <dbReference type="NCBI Taxonomy" id="402998"/>
    <lineage>
        <taxon>Eukaryota</taxon>
        <taxon>Viridiplantae</taxon>
        <taxon>Streptophyta</taxon>
        <taxon>Embryophyta</taxon>
        <taxon>Tracheophyta</taxon>
        <taxon>Spermatophyta</taxon>
        <taxon>Magnoliopsida</taxon>
        <taxon>eudicotyledons</taxon>
        <taxon>Gunneridae</taxon>
        <taxon>Pentapetalae</taxon>
        <taxon>asterids</taxon>
        <taxon>lamiids</taxon>
        <taxon>Solanales</taxon>
        <taxon>Solanaceae</taxon>
        <taxon>Solanoideae</taxon>
        <taxon>Hyoscyameae</taxon>
        <taxon>Anisodus</taxon>
    </lineage>
</organism>
<reference evidence="5" key="1">
    <citation type="journal article" date="2023" name="Proc. Natl. Acad. Sci. U.S.A.">
        <title>Genomic and structural basis for evolution of tropane alkaloid biosynthesis.</title>
        <authorList>
            <person name="Wanga Y.-J."/>
            <person name="Taina T."/>
            <person name="Yua J.-Y."/>
            <person name="Lia J."/>
            <person name="Xua B."/>
            <person name="Chenc J."/>
            <person name="D'Auriad J.C."/>
            <person name="Huanga J.-P."/>
            <person name="Huanga S.-X."/>
        </authorList>
    </citation>
    <scope>NUCLEOTIDE SEQUENCE [LARGE SCALE GENOMIC DNA]</scope>
    <source>
        <strain evidence="5">cv. KIB-2019</strain>
    </source>
</reference>
<keyword evidence="5" id="KW-1185">Reference proteome</keyword>
<protein>
    <recommendedName>
        <fullName evidence="1">Fucosyltransferase</fullName>
        <ecNumber evidence="1">2.4.1.-</ecNumber>
    </recommendedName>
</protein>
<dbReference type="InterPro" id="IPR044678">
    <property type="entry name" value="COR27/28"/>
</dbReference>
<dbReference type="GO" id="GO:0032580">
    <property type="term" value="C:Golgi cisterna membrane"/>
    <property type="evidence" value="ECO:0007669"/>
    <property type="project" value="UniProtKB-SubCell"/>
</dbReference>
<proteinExistence type="inferred from homology"/>
<name>A0A9Q1RT26_9SOLA</name>